<dbReference type="AlphaFoldDB" id="A0A7C8VP85"/>
<gene>
    <name evidence="1" type="ORF">TWF970_002472</name>
</gene>
<dbReference type="EMBL" id="JAABOJ010000017">
    <property type="protein sequence ID" value="KAF3280777.1"/>
    <property type="molecule type" value="Genomic_DNA"/>
</dbReference>
<dbReference type="OrthoDB" id="10367851at2759"/>
<organism evidence="1 2">
    <name type="scientific">Orbilia oligospora</name>
    <name type="common">Nematode-trapping fungus</name>
    <name type="synonym">Arthrobotrys oligospora</name>
    <dbReference type="NCBI Taxonomy" id="2813651"/>
    <lineage>
        <taxon>Eukaryota</taxon>
        <taxon>Fungi</taxon>
        <taxon>Dikarya</taxon>
        <taxon>Ascomycota</taxon>
        <taxon>Pezizomycotina</taxon>
        <taxon>Orbiliomycetes</taxon>
        <taxon>Orbiliales</taxon>
        <taxon>Orbiliaceae</taxon>
        <taxon>Orbilia</taxon>
    </lineage>
</organism>
<protein>
    <submittedName>
        <fullName evidence="1">Uncharacterized protein</fullName>
    </submittedName>
</protein>
<dbReference type="Proteomes" id="UP000474640">
    <property type="component" value="Unassembled WGS sequence"/>
</dbReference>
<evidence type="ECO:0000313" key="2">
    <source>
        <dbReference type="Proteomes" id="UP000474640"/>
    </source>
</evidence>
<proteinExistence type="predicted"/>
<comment type="caution">
    <text evidence="1">The sequence shown here is derived from an EMBL/GenBank/DDBJ whole genome shotgun (WGS) entry which is preliminary data.</text>
</comment>
<evidence type="ECO:0000313" key="1">
    <source>
        <dbReference type="EMBL" id="KAF3280777.1"/>
    </source>
</evidence>
<accession>A0A7C8VP85</accession>
<reference evidence="1 2" key="1">
    <citation type="submission" date="2020-01" db="EMBL/GenBank/DDBJ databases">
        <authorList>
            <person name="Palmer J.M."/>
        </authorList>
    </citation>
    <scope>NUCLEOTIDE SEQUENCE [LARGE SCALE GENOMIC DNA]</scope>
    <source>
        <strain evidence="1 2">TWF970</strain>
    </source>
</reference>
<name>A0A7C8VP85_ORBOL</name>
<sequence length="238" mass="24925">MVAEGLAVQPSAEETVLALGNNYIIENSAAPGGILEGCEIENLALDYNRELALDNMNREPVLDNTGKNPALAGAVERHSLDSTDRYPALAPVDSVHNSAAEHNALEKMVDHSALDNAAEDFASALDAAPEDPAPDLGAVPESSVSALDTAPVFDTAPENFAPDLGTAAEYSGLALDGASGYPALAFGRDIENNLARDFVIDKTDKGSAFEALDDLRSCVQKAIVDADFDKAIFHEGEG</sequence>